<name>A0A1H1VWI0_9ACTN</name>
<evidence type="ECO:0000313" key="4">
    <source>
        <dbReference type="Proteomes" id="UP000199103"/>
    </source>
</evidence>
<dbReference type="OrthoDB" id="3395286at2"/>
<dbReference type="Proteomes" id="UP000199103">
    <property type="component" value="Chromosome I"/>
</dbReference>
<accession>A0A1H1VWI0</accession>
<dbReference type="InterPro" id="IPR018961">
    <property type="entry name" value="DnaJ_homolog_subfam-C_membr-28"/>
</dbReference>
<evidence type="ECO:0000313" key="3">
    <source>
        <dbReference type="EMBL" id="SDS89227.1"/>
    </source>
</evidence>
<gene>
    <name evidence="3" type="ORF">SAMN04489812_3389</name>
</gene>
<organism evidence="3 4">
    <name type="scientific">Microlunatus soli</name>
    <dbReference type="NCBI Taxonomy" id="630515"/>
    <lineage>
        <taxon>Bacteria</taxon>
        <taxon>Bacillati</taxon>
        <taxon>Actinomycetota</taxon>
        <taxon>Actinomycetes</taxon>
        <taxon>Propionibacteriales</taxon>
        <taxon>Propionibacteriaceae</taxon>
        <taxon>Microlunatus</taxon>
    </lineage>
</organism>
<dbReference type="Pfam" id="PF09350">
    <property type="entry name" value="DJC28_CD"/>
    <property type="match status" value="1"/>
</dbReference>
<keyword evidence="4" id="KW-1185">Reference proteome</keyword>
<reference evidence="3 4" key="1">
    <citation type="submission" date="2016-10" db="EMBL/GenBank/DDBJ databases">
        <authorList>
            <person name="de Groot N.N."/>
        </authorList>
    </citation>
    <scope>NUCLEOTIDE SEQUENCE [LARGE SCALE GENOMIC DNA]</scope>
    <source>
        <strain evidence="3 4">DSM 21800</strain>
    </source>
</reference>
<dbReference type="STRING" id="630515.SAMN04489812_3389"/>
<dbReference type="AlphaFoldDB" id="A0A1H1VWI0"/>
<evidence type="ECO:0000259" key="2">
    <source>
        <dbReference type="Pfam" id="PF09350"/>
    </source>
</evidence>
<protein>
    <recommendedName>
        <fullName evidence="2">DnaJ homologue subfamily C member 28 conserved domain-containing protein</fullName>
    </recommendedName>
</protein>
<dbReference type="RefSeq" id="WP_091526673.1">
    <property type="nucleotide sequence ID" value="NZ_LT629772.1"/>
</dbReference>
<evidence type="ECO:0000256" key="1">
    <source>
        <dbReference type="SAM" id="MobiDB-lite"/>
    </source>
</evidence>
<feature type="domain" description="DnaJ homologue subfamily C member 28 conserved" evidence="2">
    <location>
        <begin position="30"/>
        <end position="90"/>
    </location>
</feature>
<sequence length="146" mass="16658">MNDNDAAGRADVGRSAESEPRWRRNESTQDRMIREAQERGEFDNLPGAGKPLRNLGGDWVTQWVQREDLSGVLPPELALRKEADNIIDTVAELRTEAEVRAVVEELNRRIREMRLRPSSGHNRGPDSFLRTVSADRIVGEWRSRRG</sequence>
<proteinExistence type="predicted"/>
<feature type="region of interest" description="Disordered" evidence="1">
    <location>
        <begin position="1"/>
        <end position="50"/>
    </location>
</feature>
<dbReference type="EMBL" id="LT629772">
    <property type="protein sequence ID" value="SDS89227.1"/>
    <property type="molecule type" value="Genomic_DNA"/>
</dbReference>
<feature type="compositionally biased region" description="Basic and acidic residues" evidence="1">
    <location>
        <begin position="1"/>
        <end position="42"/>
    </location>
</feature>